<gene>
    <name evidence="12" type="ORF">K470DRAFT_289935</name>
</gene>
<dbReference type="InterPro" id="IPR005595">
    <property type="entry name" value="TRAP_alpha"/>
</dbReference>
<evidence type="ECO:0000313" key="12">
    <source>
        <dbReference type="EMBL" id="KAF2863196.1"/>
    </source>
</evidence>
<dbReference type="GO" id="GO:0005789">
    <property type="term" value="C:endoplasmic reticulum membrane"/>
    <property type="evidence" value="ECO:0007669"/>
    <property type="project" value="UniProtKB-SubCell"/>
</dbReference>
<feature type="region of interest" description="Disordered" evidence="9">
    <location>
        <begin position="208"/>
        <end position="243"/>
    </location>
</feature>
<feature type="compositionally biased region" description="Polar residues" evidence="9">
    <location>
        <begin position="272"/>
        <end position="282"/>
    </location>
</feature>
<comment type="function">
    <text evidence="7">Is probably involved in a pathway contributing to genomic integrity.</text>
</comment>
<keyword evidence="6 10" id="KW-0472">Membrane</keyword>
<keyword evidence="5 10" id="KW-1133">Transmembrane helix</keyword>
<dbReference type="Pfam" id="PF03896">
    <property type="entry name" value="TRAP_alpha"/>
    <property type="match status" value="1"/>
</dbReference>
<evidence type="ECO:0000256" key="5">
    <source>
        <dbReference type="ARBA" id="ARBA00022989"/>
    </source>
</evidence>
<evidence type="ECO:0000256" key="1">
    <source>
        <dbReference type="ARBA" id="ARBA00004115"/>
    </source>
</evidence>
<dbReference type="Proteomes" id="UP000799421">
    <property type="component" value="Unassembled WGS sequence"/>
</dbReference>
<evidence type="ECO:0000256" key="10">
    <source>
        <dbReference type="SAM" id="Phobius"/>
    </source>
</evidence>
<sequence length="282" mass="30770">MVSIKRAFLGLALCSPVFAKKSAEDIKAETVQDVESREAAPPTLAVNISTSFPESEIFGIKLINGKSTKAVVAIRNLEEEESVGVLVIGGSLSTPIGPNMPSPPQVLRNLTGQRYDISIPPGKQEELLYTFTNVMHPQDLRLSLATVMEKGGHIFTHVAYNETVTVVEAPTSIFDPQIIFLYLFLTAVFGGTCYFIYNTWFTTLFPQRKRSGKGGERAKKSSRGIKRVDPSQQVGVAGDGPAVTSATEIANDKGYDESWIPVSHLQRPQAKRTGSSRPKSRN</sequence>
<evidence type="ECO:0000256" key="11">
    <source>
        <dbReference type="SAM" id="SignalP"/>
    </source>
</evidence>
<dbReference type="PANTHER" id="PTHR12924">
    <property type="entry name" value="TRANSLOCON-ASSOCIATED PROTEIN, ALPHA SUBUNIT"/>
    <property type="match status" value="1"/>
</dbReference>
<evidence type="ECO:0000313" key="13">
    <source>
        <dbReference type="Proteomes" id="UP000799421"/>
    </source>
</evidence>
<organism evidence="12 13">
    <name type="scientific">Piedraia hortae CBS 480.64</name>
    <dbReference type="NCBI Taxonomy" id="1314780"/>
    <lineage>
        <taxon>Eukaryota</taxon>
        <taxon>Fungi</taxon>
        <taxon>Dikarya</taxon>
        <taxon>Ascomycota</taxon>
        <taxon>Pezizomycotina</taxon>
        <taxon>Dothideomycetes</taxon>
        <taxon>Dothideomycetidae</taxon>
        <taxon>Capnodiales</taxon>
        <taxon>Piedraiaceae</taxon>
        <taxon>Piedraia</taxon>
    </lineage>
</organism>
<dbReference type="OrthoDB" id="1926781at2759"/>
<evidence type="ECO:0000256" key="9">
    <source>
        <dbReference type="SAM" id="MobiDB-lite"/>
    </source>
</evidence>
<accession>A0A6A7C6K2</accession>
<keyword evidence="13" id="KW-1185">Reference proteome</keyword>
<evidence type="ECO:0000256" key="2">
    <source>
        <dbReference type="ARBA" id="ARBA00022692"/>
    </source>
</evidence>
<keyword evidence="3 11" id="KW-0732">Signal</keyword>
<evidence type="ECO:0000256" key="8">
    <source>
        <dbReference type="ARBA" id="ARBA00038311"/>
    </source>
</evidence>
<keyword evidence="2 10" id="KW-0812">Transmembrane</keyword>
<dbReference type="EMBL" id="MU005962">
    <property type="protein sequence ID" value="KAF2863196.1"/>
    <property type="molecule type" value="Genomic_DNA"/>
</dbReference>
<comment type="subcellular location">
    <subcellularLocation>
        <location evidence="1">Endoplasmic reticulum membrane</location>
        <topology evidence="1">Single-pass type I membrane protein</topology>
    </subcellularLocation>
</comment>
<comment type="similarity">
    <text evidence="8">Belongs to the IRC22 family.</text>
</comment>
<reference evidence="12" key="1">
    <citation type="journal article" date="2020" name="Stud. Mycol.">
        <title>101 Dothideomycetes genomes: a test case for predicting lifestyles and emergence of pathogens.</title>
        <authorList>
            <person name="Haridas S."/>
            <person name="Albert R."/>
            <person name="Binder M."/>
            <person name="Bloem J."/>
            <person name="Labutti K."/>
            <person name="Salamov A."/>
            <person name="Andreopoulos B."/>
            <person name="Baker S."/>
            <person name="Barry K."/>
            <person name="Bills G."/>
            <person name="Bluhm B."/>
            <person name="Cannon C."/>
            <person name="Castanera R."/>
            <person name="Culley D."/>
            <person name="Daum C."/>
            <person name="Ezra D."/>
            <person name="Gonzalez J."/>
            <person name="Henrissat B."/>
            <person name="Kuo A."/>
            <person name="Liang C."/>
            <person name="Lipzen A."/>
            <person name="Lutzoni F."/>
            <person name="Magnuson J."/>
            <person name="Mondo S."/>
            <person name="Nolan M."/>
            <person name="Ohm R."/>
            <person name="Pangilinan J."/>
            <person name="Park H.-J."/>
            <person name="Ramirez L."/>
            <person name="Alfaro M."/>
            <person name="Sun H."/>
            <person name="Tritt A."/>
            <person name="Yoshinaga Y."/>
            <person name="Zwiers L.-H."/>
            <person name="Turgeon B."/>
            <person name="Goodwin S."/>
            <person name="Spatafora J."/>
            <person name="Crous P."/>
            <person name="Grigoriev I."/>
        </authorList>
    </citation>
    <scope>NUCLEOTIDE SEQUENCE</scope>
    <source>
        <strain evidence="12">CBS 480.64</strain>
    </source>
</reference>
<dbReference type="AlphaFoldDB" id="A0A6A7C6K2"/>
<keyword evidence="4" id="KW-0256">Endoplasmic reticulum</keyword>
<name>A0A6A7C6K2_9PEZI</name>
<evidence type="ECO:0000256" key="4">
    <source>
        <dbReference type="ARBA" id="ARBA00022824"/>
    </source>
</evidence>
<protein>
    <submittedName>
        <fullName evidence="12">Translocon-associated protein</fullName>
    </submittedName>
</protein>
<evidence type="ECO:0000256" key="7">
    <source>
        <dbReference type="ARBA" id="ARBA00037565"/>
    </source>
</evidence>
<evidence type="ECO:0000256" key="3">
    <source>
        <dbReference type="ARBA" id="ARBA00022729"/>
    </source>
</evidence>
<feature type="chain" id="PRO_5025620926" evidence="11">
    <location>
        <begin position="20"/>
        <end position="282"/>
    </location>
</feature>
<feature type="region of interest" description="Disordered" evidence="9">
    <location>
        <begin position="258"/>
        <end position="282"/>
    </location>
</feature>
<evidence type="ECO:0000256" key="6">
    <source>
        <dbReference type="ARBA" id="ARBA00023136"/>
    </source>
</evidence>
<dbReference type="PANTHER" id="PTHR12924:SF0">
    <property type="entry name" value="TRANSLOCON-ASSOCIATED PROTEIN SUBUNIT ALPHA"/>
    <property type="match status" value="1"/>
</dbReference>
<feature type="signal peptide" evidence="11">
    <location>
        <begin position="1"/>
        <end position="19"/>
    </location>
</feature>
<proteinExistence type="inferred from homology"/>
<feature type="transmembrane region" description="Helical" evidence="10">
    <location>
        <begin position="179"/>
        <end position="200"/>
    </location>
</feature>